<evidence type="ECO:0008006" key="3">
    <source>
        <dbReference type="Google" id="ProtNLM"/>
    </source>
</evidence>
<dbReference type="KEGG" id="cbei:LF65_03091"/>
<dbReference type="RefSeq" id="WP_041897172.1">
    <property type="nucleotide sequence ID" value="NZ_CP010086.2"/>
</dbReference>
<evidence type="ECO:0000313" key="1">
    <source>
        <dbReference type="EMBL" id="AJG99658.1"/>
    </source>
</evidence>
<dbReference type="Proteomes" id="UP000031866">
    <property type="component" value="Chromosome"/>
</dbReference>
<dbReference type="AlphaFoldDB" id="A0A0B5QS22"/>
<sequence length="181" mass="20766">MLKALSYIGNKFNDLNIVWGVGGSVLLSHFGLLNNLNDISIFVDVNDIRKIDEMFKDMSNEIANKESKLYSPKYFRKSIIEGSEVNIIAGLKINHSNGTFKYIFHSDSISELTEINKIDIPLMSLEDWYVLYQLNPNTKEKAALIEKYLLTNDIKNPNLLERSLRGDLPLELINKIERMLV</sequence>
<accession>A0A0B5QS22</accession>
<proteinExistence type="predicted"/>
<name>A0A0B5QS22_CLOBE</name>
<evidence type="ECO:0000313" key="2">
    <source>
        <dbReference type="Proteomes" id="UP000031866"/>
    </source>
</evidence>
<dbReference type="EMBL" id="CP010086">
    <property type="protein sequence ID" value="AJG99658.1"/>
    <property type="molecule type" value="Genomic_DNA"/>
</dbReference>
<dbReference type="SUPFAM" id="SSF81301">
    <property type="entry name" value="Nucleotidyltransferase"/>
    <property type="match status" value="1"/>
</dbReference>
<dbReference type="InterPro" id="IPR043519">
    <property type="entry name" value="NT_sf"/>
</dbReference>
<dbReference type="OrthoDB" id="2351919at2"/>
<protein>
    <recommendedName>
        <fullName evidence="3">Nucleotidyl transferase AbiEii/AbiGii toxin family protein</fullName>
    </recommendedName>
</protein>
<gene>
    <name evidence="1" type="ORF">LF65_03091</name>
</gene>
<dbReference type="Gene3D" id="3.30.460.40">
    <property type="match status" value="1"/>
</dbReference>
<organism evidence="1 2">
    <name type="scientific">Clostridium beijerinckii</name>
    <name type="common">Clostridium MP</name>
    <dbReference type="NCBI Taxonomy" id="1520"/>
    <lineage>
        <taxon>Bacteria</taxon>
        <taxon>Bacillati</taxon>
        <taxon>Bacillota</taxon>
        <taxon>Clostridia</taxon>
        <taxon>Eubacteriales</taxon>
        <taxon>Clostridiaceae</taxon>
        <taxon>Clostridium</taxon>
    </lineage>
</organism>
<reference evidence="2" key="1">
    <citation type="submission" date="2014-12" db="EMBL/GenBank/DDBJ databases">
        <title>Genome sequence of Clostridium beijerinckii strain 59B.</title>
        <authorList>
            <person name="Little G.T."/>
            <person name="Minton N.P."/>
        </authorList>
    </citation>
    <scope>NUCLEOTIDE SEQUENCE [LARGE SCALE GENOMIC DNA]</scope>
    <source>
        <strain evidence="2">59B</strain>
    </source>
</reference>
<dbReference type="STRING" id="1520.LF65_03091"/>